<evidence type="ECO:0000313" key="3">
    <source>
        <dbReference type="Proteomes" id="UP000530234"/>
    </source>
</evidence>
<feature type="transmembrane region" description="Helical" evidence="1">
    <location>
        <begin position="89"/>
        <end position="108"/>
    </location>
</feature>
<dbReference type="SUPFAM" id="SSF49785">
    <property type="entry name" value="Galactose-binding domain-like"/>
    <property type="match status" value="1"/>
</dbReference>
<dbReference type="InterPro" id="IPR057561">
    <property type="entry name" value="NADase_transloc"/>
</dbReference>
<name>A0A7W3T911_9ACTN</name>
<dbReference type="AlphaFoldDB" id="A0A7W3T911"/>
<keyword evidence="1" id="KW-0472">Membrane</keyword>
<organism evidence="2 3">
    <name type="scientific">Streptomyces calidiresistens</name>
    <dbReference type="NCBI Taxonomy" id="1485586"/>
    <lineage>
        <taxon>Bacteria</taxon>
        <taxon>Bacillati</taxon>
        <taxon>Actinomycetota</taxon>
        <taxon>Actinomycetes</taxon>
        <taxon>Kitasatosporales</taxon>
        <taxon>Streptomycetaceae</taxon>
        <taxon>Streptomyces</taxon>
    </lineage>
</organism>
<dbReference type="Proteomes" id="UP000530234">
    <property type="component" value="Unassembled WGS sequence"/>
</dbReference>
<dbReference type="InterPro" id="IPR008979">
    <property type="entry name" value="Galactose-bd-like_sf"/>
</dbReference>
<gene>
    <name evidence="2" type="ORF">FOE67_26435</name>
</gene>
<protein>
    <submittedName>
        <fullName evidence="2">Carbohydrate-binding protein</fullName>
    </submittedName>
</protein>
<keyword evidence="1" id="KW-1133">Transmembrane helix</keyword>
<comment type="caution">
    <text evidence="2">The sequence shown here is derived from an EMBL/GenBank/DDBJ whole genome shotgun (WGS) entry which is preliminary data.</text>
</comment>
<evidence type="ECO:0000313" key="2">
    <source>
        <dbReference type="EMBL" id="MBB0232931.1"/>
    </source>
</evidence>
<keyword evidence="3" id="KW-1185">Reference proteome</keyword>
<evidence type="ECO:0000256" key="1">
    <source>
        <dbReference type="SAM" id="Phobius"/>
    </source>
</evidence>
<sequence length="272" mass="30155">MPGRTAPARPRATGPGREVGAEGGVPCRWCGMSNHPGRHYCARCAMSMAATEEQADPERLPWWRRLFDHRGEEVPWAGERPLPDRGLRYLLRWLIIGVVASLLILGLVRLPGAIEAARDHFAERAPVAPNRVDASWSYGDQGPELAFDKLNNTWWGPGVSQAGKGEWIEARFDEPVDLLDVVITPGVSTRADQLGESALPRRMEVEITHANGVKTTRDITLDQGVGPQHRDFRAKRVVTVRFVLDTAYAASDDKQVAIAEIEFFGPSTRDFL</sequence>
<proteinExistence type="predicted"/>
<keyword evidence="1" id="KW-0812">Transmembrane</keyword>
<accession>A0A7W3T911</accession>
<dbReference type="NCBIfam" id="NF047619">
    <property type="entry name" value="NADase_discoid"/>
    <property type="match status" value="1"/>
</dbReference>
<reference evidence="3" key="1">
    <citation type="submission" date="2019-10" db="EMBL/GenBank/DDBJ databases">
        <title>Streptomyces sp. nov., a novel actinobacterium isolated from alkaline environment.</title>
        <authorList>
            <person name="Golinska P."/>
        </authorList>
    </citation>
    <scope>NUCLEOTIDE SEQUENCE [LARGE SCALE GENOMIC DNA]</scope>
    <source>
        <strain evidence="3">DSM 42108</strain>
    </source>
</reference>
<dbReference type="EMBL" id="VKHS01001309">
    <property type="protein sequence ID" value="MBB0232931.1"/>
    <property type="molecule type" value="Genomic_DNA"/>
</dbReference>
<dbReference type="Gene3D" id="2.60.120.260">
    <property type="entry name" value="Galactose-binding domain-like"/>
    <property type="match status" value="1"/>
</dbReference>